<dbReference type="Pfam" id="PF16325">
    <property type="entry name" value="Peptidase_U32_C"/>
    <property type="match status" value="1"/>
</dbReference>
<dbReference type="PROSITE" id="PS01276">
    <property type="entry name" value="PEPTIDASE_U32"/>
    <property type="match status" value="1"/>
</dbReference>
<dbReference type="Proteomes" id="UP001559623">
    <property type="component" value="Unassembled WGS sequence"/>
</dbReference>
<name>A0ABV3X2I9_9FIRM</name>
<dbReference type="Pfam" id="PF01136">
    <property type="entry name" value="Peptidase_U32"/>
    <property type="match status" value="1"/>
</dbReference>
<keyword evidence="2" id="KW-0378">Hydrolase</keyword>
<feature type="domain" description="Peptidase family U32 C-terminal" evidence="4">
    <location>
        <begin position="322"/>
        <end position="403"/>
    </location>
</feature>
<dbReference type="RefSeq" id="WP_368846125.1">
    <property type="nucleotide sequence ID" value="NZ_CP194411.1"/>
</dbReference>
<accession>A0ABV3X2I9</accession>
<dbReference type="PANTHER" id="PTHR30217">
    <property type="entry name" value="PEPTIDASE U32 FAMILY"/>
    <property type="match status" value="1"/>
</dbReference>
<dbReference type="Gene3D" id="2.40.30.10">
    <property type="entry name" value="Translation factors"/>
    <property type="match status" value="1"/>
</dbReference>
<reference evidence="5 6" key="1">
    <citation type="submission" date="2023-04" db="EMBL/GenBank/DDBJ databases">
        <title>Genome Sequence of Selenomonas sputigena ATCC 33150.</title>
        <authorList>
            <person name="Miller D.P."/>
            <person name="Anvari S."/>
            <person name="Polson S.W."/>
            <person name="Macdonald M."/>
            <person name="Mcdowell J.V."/>
        </authorList>
    </citation>
    <scope>NUCLEOTIDE SEQUENCE [LARGE SCALE GENOMIC DNA]</scope>
    <source>
        <strain evidence="5 6">ATCC 33150</strain>
    </source>
</reference>
<protein>
    <submittedName>
        <fullName evidence="5">U32 family peptidase</fullName>
    </submittedName>
</protein>
<organism evidence="5 6">
    <name type="scientific">Selenomonas sputigena</name>
    <dbReference type="NCBI Taxonomy" id="69823"/>
    <lineage>
        <taxon>Bacteria</taxon>
        <taxon>Bacillati</taxon>
        <taxon>Bacillota</taxon>
        <taxon>Negativicutes</taxon>
        <taxon>Selenomonadales</taxon>
        <taxon>Selenomonadaceae</taxon>
        <taxon>Selenomonas</taxon>
    </lineage>
</organism>
<sequence>MNRKPELLAPAGNLEKLKIALLYGADAVYLGGKSFGLRALGGNFTWEEMAEGVHFAHGLSRKVYVTLNIFPHNTDLEKLPEYLAFLVDIHVDGILVSDIGVFSIAHEKAPTLPLHISTQANNTNWASVNAWQKLGASRVVLARELSRSEISVIRERTTVELEMFVHGAMCISYSGRCFLSNYLAGRDANRGACAQPCRWRYGIMEERRPGEFFPVEEDAHGAYVMNSKDLCLLPFLSEIVDMGIDSLKIEGRMKSVHYVASVVKVYREAIDACVQEGKDFHLRSSWIEEMEKISHRIYTSAFYDHKPNEDDQIYTSTSYEQTMDFVGLVLHYEPTNRLARVEQRNNLRIGQDIEVFQPQGETFSQKIVEMFDADGSPLSVAAHAQQIFYVRMERPVENHAVLRRRR</sequence>
<evidence type="ECO:0000256" key="2">
    <source>
        <dbReference type="ARBA" id="ARBA00022801"/>
    </source>
</evidence>
<dbReference type="InterPro" id="IPR051454">
    <property type="entry name" value="RNA/ubiquinone_mod_enzymes"/>
</dbReference>
<gene>
    <name evidence="5" type="ORF">QCO44_01960</name>
</gene>
<dbReference type="InterPro" id="IPR032525">
    <property type="entry name" value="Peptidase_U32_C"/>
</dbReference>
<evidence type="ECO:0000256" key="3">
    <source>
        <dbReference type="ARBA" id="ARBA00038374"/>
    </source>
</evidence>
<comment type="caution">
    <text evidence="5">The sequence shown here is derived from an EMBL/GenBank/DDBJ whole genome shotgun (WGS) entry which is preliminary data.</text>
</comment>
<dbReference type="PANTHER" id="PTHR30217:SF6">
    <property type="entry name" value="TRNA HYDROXYLATION PROTEIN P"/>
    <property type="match status" value="1"/>
</dbReference>
<proteinExistence type="inferred from homology"/>
<evidence type="ECO:0000259" key="4">
    <source>
        <dbReference type="Pfam" id="PF16325"/>
    </source>
</evidence>
<dbReference type="EMBL" id="JARVLH010000001">
    <property type="protein sequence ID" value="MEX5284411.1"/>
    <property type="molecule type" value="Genomic_DNA"/>
</dbReference>
<keyword evidence="1" id="KW-0645">Protease</keyword>
<evidence type="ECO:0000313" key="5">
    <source>
        <dbReference type="EMBL" id="MEX5284411.1"/>
    </source>
</evidence>
<keyword evidence="6" id="KW-1185">Reference proteome</keyword>
<evidence type="ECO:0000313" key="6">
    <source>
        <dbReference type="Proteomes" id="UP001559623"/>
    </source>
</evidence>
<dbReference type="InterPro" id="IPR001539">
    <property type="entry name" value="Peptidase_U32"/>
</dbReference>
<comment type="similarity">
    <text evidence="3">Belongs to the peptidase U32 family.</text>
</comment>
<evidence type="ECO:0000256" key="1">
    <source>
        <dbReference type="ARBA" id="ARBA00022670"/>
    </source>
</evidence>